<protein>
    <submittedName>
        <fullName evidence="2">Uncharacterized protein</fullName>
    </submittedName>
</protein>
<keyword evidence="3" id="KW-1185">Reference proteome</keyword>
<feature type="transmembrane region" description="Helical" evidence="1">
    <location>
        <begin position="55"/>
        <end position="82"/>
    </location>
</feature>
<keyword evidence="1" id="KW-0472">Membrane</keyword>
<keyword evidence="1" id="KW-0812">Transmembrane</keyword>
<name>A0ABT5U219_9GAMM</name>
<evidence type="ECO:0000256" key="1">
    <source>
        <dbReference type="SAM" id="Phobius"/>
    </source>
</evidence>
<dbReference type="EMBL" id="JAPMOU010000001">
    <property type="protein sequence ID" value="MDE1460421.1"/>
    <property type="molecule type" value="Genomic_DNA"/>
</dbReference>
<evidence type="ECO:0000313" key="3">
    <source>
        <dbReference type="Proteomes" id="UP001528823"/>
    </source>
</evidence>
<feature type="transmembrane region" description="Helical" evidence="1">
    <location>
        <begin position="20"/>
        <end position="40"/>
    </location>
</feature>
<accession>A0ABT5U219</accession>
<reference evidence="2 3" key="1">
    <citation type="submission" date="2022-11" db="EMBL/GenBank/DDBJ databases">
        <title>Spartinivicinus poritis sp. nov., isolated from scleractinian coral Porites lutea.</title>
        <authorList>
            <person name="Zhang G."/>
            <person name="Cai L."/>
            <person name="Wei Q."/>
        </authorList>
    </citation>
    <scope>NUCLEOTIDE SEQUENCE [LARGE SCALE GENOMIC DNA]</scope>
    <source>
        <strain evidence="2 3">A2-2</strain>
    </source>
</reference>
<comment type="caution">
    <text evidence="2">The sequence shown here is derived from an EMBL/GenBank/DDBJ whole genome shotgun (WGS) entry which is preliminary data.</text>
</comment>
<dbReference type="RefSeq" id="WP_274686794.1">
    <property type="nucleotide sequence ID" value="NZ_JAPMOU010000001.1"/>
</dbReference>
<evidence type="ECO:0000313" key="2">
    <source>
        <dbReference type="EMBL" id="MDE1460421.1"/>
    </source>
</evidence>
<proteinExistence type="predicted"/>
<gene>
    <name evidence="2" type="ORF">ORQ98_00440</name>
</gene>
<keyword evidence="1" id="KW-1133">Transmembrane helix</keyword>
<sequence length="88" mass="9788">MKTPHFKQQLLVISQNPKRFLSIFLVGAALFGVNGLLLVAVQKHWISPHYSYNCFIIGLVGLAISSIIALTGYLGLCIGRILQMLFRD</sequence>
<organism evidence="2 3">
    <name type="scientific">Spartinivicinus poritis</name>
    <dbReference type="NCBI Taxonomy" id="2994640"/>
    <lineage>
        <taxon>Bacteria</taxon>
        <taxon>Pseudomonadati</taxon>
        <taxon>Pseudomonadota</taxon>
        <taxon>Gammaproteobacteria</taxon>
        <taxon>Oceanospirillales</taxon>
        <taxon>Zooshikellaceae</taxon>
        <taxon>Spartinivicinus</taxon>
    </lineage>
</organism>
<dbReference type="Proteomes" id="UP001528823">
    <property type="component" value="Unassembled WGS sequence"/>
</dbReference>